<dbReference type="EMBL" id="RSFW01000020">
    <property type="protein sequence ID" value="RSD25207.1"/>
    <property type="molecule type" value="Genomic_DNA"/>
</dbReference>
<dbReference type="Proteomes" id="UP000279911">
    <property type="component" value="Unassembled WGS sequence"/>
</dbReference>
<reference evidence="3" key="1">
    <citation type="submission" date="2018-12" db="EMBL/GenBank/DDBJ databases">
        <title>Bacillus chawlae sp. nov., Bacillus glennii sp. nov., and Bacillus saganii sp. nov. Isolated from the Vehicle Assembly Building at Kennedy Space Center where the Viking Spacecraft were Assembled.</title>
        <authorList>
            <person name="Seuylemezian A."/>
            <person name="Vaishampayan P."/>
        </authorList>
    </citation>
    <scope>NUCLEOTIDE SEQUENCE [LARGE SCALE GENOMIC DNA]</scope>
    <source>
        <strain evidence="3">DSM 13966</strain>
    </source>
</reference>
<sequence>MNMWKGANCMLCHEEIEPEISWRSFLGKDQAPKICTECKDSFAPITGEKCEICGRPFDFLEEEYRIGNICMDCKRWEENEEWSGSLDKNRSLYRYTDFTKEVIARFKFRGDYVFADIFTEDIKTVLQAFQYDYIVPIPLSDERLYERGFNQSEALIKAAGYTPTHLLTRIHSEKQSKKSRDERIQIEQVFKMAEGVEIECKTILLFDDIYTTGSTLRHAAKVLKQNGASKVMSLTLAR</sequence>
<dbReference type="InterPro" id="IPR051910">
    <property type="entry name" value="ComF/GntX_DNA_util-trans"/>
</dbReference>
<accession>A0A3R9KSP2</accession>
<name>A0A3R9KSP2_9BACI</name>
<proteinExistence type="inferred from homology"/>
<dbReference type="CDD" id="cd06223">
    <property type="entry name" value="PRTases_typeI"/>
    <property type="match status" value="1"/>
</dbReference>
<evidence type="ECO:0000313" key="2">
    <source>
        <dbReference type="EMBL" id="RSD25207.1"/>
    </source>
</evidence>
<dbReference type="PANTHER" id="PTHR47505:SF1">
    <property type="entry name" value="DNA UTILIZATION PROTEIN YHGH"/>
    <property type="match status" value="1"/>
</dbReference>
<dbReference type="InterPro" id="IPR029057">
    <property type="entry name" value="PRTase-like"/>
</dbReference>
<dbReference type="OrthoDB" id="9779910at2"/>
<dbReference type="SUPFAM" id="SSF53271">
    <property type="entry name" value="PRTase-like"/>
    <property type="match status" value="1"/>
</dbReference>
<dbReference type="Gene3D" id="3.40.50.2020">
    <property type="match status" value="1"/>
</dbReference>
<organism evidence="2 3">
    <name type="scientific">Mesobacillus subterraneus</name>
    <dbReference type="NCBI Taxonomy" id="285983"/>
    <lineage>
        <taxon>Bacteria</taxon>
        <taxon>Bacillati</taxon>
        <taxon>Bacillota</taxon>
        <taxon>Bacilli</taxon>
        <taxon>Bacillales</taxon>
        <taxon>Bacillaceae</taxon>
        <taxon>Mesobacillus</taxon>
    </lineage>
</organism>
<evidence type="ECO:0000313" key="3">
    <source>
        <dbReference type="Proteomes" id="UP000279911"/>
    </source>
</evidence>
<dbReference type="RefSeq" id="WP_125481464.1">
    <property type="nucleotide sequence ID" value="NZ_RSFW01000020.1"/>
</dbReference>
<dbReference type="InterPro" id="IPR000836">
    <property type="entry name" value="PRTase_dom"/>
</dbReference>
<evidence type="ECO:0000256" key="1">
    <source>
        <dbReference type="ARBA" id="ARBA00008007"/>
    </source>
</evidence>
<protein>
    <submittedName>
        <fullName evidence="2">ComF family protein</fullName>
    </submittedName>
</protein>
<dbReference type="PANTHER" id="PTHR47505">
    <property type="entry name" value="DNA UTILIZATION PROTEIN YHGH"/>
    <property type="match status" value="1"/>
</dbReference>
<gene>
    <name evidence="2" type="ORF">EJA10_18245</name>
</gene>
<comment type="similarity">
    <text evidence="1">Belongs to the ComF/GntX family.</text>
</comment>
<dbReference type="AlphaFoldDB" id="A0A3R9KSP2"/>
<comment type="caution">
    <text evidence="2">The sequence shown here is derived from an EMBL/GenBank/DDBJ whole genome shotgun (WGS) entry which is preliminary data.</text>
</comment>